<dbReference type="AlphaFoldDB" id="A0A194Q7L7"/>
<evidence type="ECO:0000313" key="2">
    <source>
        <dbReference type="EMBL" id="KPJ00990.1"/>
    </source>
</evidence>
<sequence length="134" mass="15673">MNVKILILTISFMCLTFVKPYYGQPHARYISHLSPLNKSRFLQRYKAHLQGNKANNDRPIFIILYPGPAGRDIGSGRPQDYYKYDLQNIQTTQQPFNQVPDVDKKNKNEEASIIFPNDEEKYNRDYNSIDVRSD</sequence>
<dbReference type="EMBL" id="KQ459439">
    <property type="protein sequence ID" value="KPJ00990.1"/>
    <property type="molecule type" value="Genomic_DNA"/>
</dbReference>
<accession>A0A194Q7L7</accession>
<dbReference type="Proteomes" id="UP000053268">
    <property type="component" value="Unassembled WGS sequence"/>
</dbReference>
<gene>
    <name evidence="2" type="ORF">RR46_05255</name>
</gene>
<organism evidence="2 3">
    <name type="scientific">Papilio xuthus</name>
    <name type="common">Asian swallowtail butterfly</name>
    <dbReference type="NCBI Taxonomy" id="66420"/>
    <lineage>
        <taxon>Eukaryota</taxon>
        <taxon>Metazoa</taxon>
        <taxon>Ecdysozoa</taxon>
        <taxon>Arthropoda</taxon>
        <taxon>Hexapoda</taxon>
        <taxon>Insecta</taxon>
        <taxon>Pterygota</taxon>
        <taxon>Neoptera</taxon>
        <taxon>Endopterygota</taxon>
        <taxon>Lepidoptera</taxon>
        <taxon>Glossata</taxon>
        <taxon>Ditrysia</taxon>
        <taxon>Papilionoidea</taxon>
        <taxon>Papilionidae</taxon>
        <taxon>Papilioninae</taxon>
        <taxon>Papilio</taxon>
    </lineage>
</organism>
<protein>
    <recommendedName>
        <fullName evidence="4">Cuticular protein</fullName>
    </recommendedName>
</protein>
<feature type="chain" id="PRO_5008264113" description="Cuticular protein" evidence="1">
    <location>
        <begin position="21"/>
        <end position="134"/>
    </location>
</feature>
<keyword evidence="3" id="KW-1185">Reference proteome</keyword>
<reference evidence="2 3" key="1">
    <citation type="journal article" date="2015" name="Nat. Commun.">
        <title>Outbred genome sequencing and CRISPR/Cas9 gene editing in butterflies.</title>
        <authorList>
            <person name="Li X."/>
            <person name="Fan D."/>
            <person name="Zhang W."/>
            <person name="Liu G."/>
            <person name="Zhang L."/>
            <person name="Zhao L."/>
            <person name="Fang X."/>
            <person name="Chen L."/>
            <person name="Dong Y."/>
            <person name="Chen Y."/>
            <person name="Ding Y."/>
            <person name="Zhao R."/>
            <person name="Feng M."/>
            <person name="Zhu Y."/>
            <person name="Feng Y."/>
            <person name="Jiang X."/>
            <person name="Zhu D."/>
            <person name="Xiang H."/>
            <person name="Feng X."/>
            <person name="Li S."/>
            <person name="Wang J."/>
            <person name="Zhang G."/>
            <person name="Kronforst M.R."/>
            <person name="Wang W."/>
        </authorList>
    </citation>
    <scope>NUCLEOTIDE SEQUENCE [LARGE SCALE GENOMIC DNA]</scope>
    <source>
        <strain evidence="2">Ya'a_city_454_Px</strain>
        <tissue evidence="2">Whole body</tissue>
    </source>
</reference>
<evidence type="ECO:0008006" key="4">
    <source>
        <dbReference type="Google" id="ProtNLM"/>
    </source>
</evidence>
<name>A0A194Q7L7_PAPXU</name>
<proteinExistence type="predicted"/>
<evidence type="ECO:0000313" key="3">
    <source>
        <dbReference type="Proteomes" id="UP000053268"/>
    </source>
</evidence>
<feature type="signal peptide" evidence="1">
    <location>
        <begin position="1"/>
        <end position="20"/>
    </location>
</feature>
<evidence type="ECO:0000256" key="1">
    <source>
        <dbReference type="SAM" id="SignalP"/>
    </source>
</evidence>
<keyword evidence="1" id="KW-0732">Signal</keyword>